<evidence type="ECO:0000313" key="3">
    <source>
        <dbReference type="Proteomes" id="UP000224871"/>
    </source>
</evidence>
<evidence type="ECO:0000313" key="2">
    <source>
        <dbReference type="EMBL" id="PHM30099.1"/>
    </source>
</evidence>
<keyword evidence="1" id="KW-1133">Transmembrane helix</keyword>
<dbReference type="EMBL" id="NIBU01000070">
    <property type="protein sequence ID" value="PHM30099.1"/>
    <property type="molecule type" value="Genomic_DNA"/>
</dbReference>
<reference evidence="2 3" key="1">
    <citation type="journal article" date="2017" name="Nat. Microbiol.">
        <title>Natural product diversity associated with the nematode symbionts Photorhabdus and Xenorhabdus.</title>
        <authorList>
            <person name="Tobias N.J."/>
            <person name="Wolff H."/>
            <person name="Djahanschiri B."/>
            <person name="Grundmann F."/>
            <person name="Kronenwerth M."/>
            <person name="Shi Y.M."/>
            <person name="Simonyi S."/>
            <person name="Grun P."/>
            <person name="Shapiro-Ilan D."/>
            <person name="Pidot S.J."/>
            <person name="Stinear T.P."/>
            <person name="Ebersberger I."/>
            <person name="Bode H.B."/>
        </authorList>
    </citation>
    <scope>NUCLEOTIDE SEQUENCE [LARGE SCALE GENOMIC DNA]</scope>
    <source>
        <strain evidence="2 3">DSM 16336</strain>
    </source>
</reference>
<sequence>MNQKINQVEYFFIMAILCAVILFLMGLFIYCLCGGIIWLFVGGDFLFSFEYVKKIIKASLWAGLIVGIGTWFIEYKLRR</sequence>
<evidence type="ECO:0008006" key="4">
    <source>
        <dbReference type="Google" id="ProtNLM"/>
    </source>
</evidence>
<keyword evidence="1" id="KW-0812">Transmembrane</keyword>
<keyword evidence="1" id="KW-0472">Membrane</keyword>
<comment type="caution">
    <text evidence="2">The sequence shown here is derived from an EMBL/GenBank/DDBJ whole genome shotgun (WGS) entry which is preliminary data.</text>
</comment>
<proteinExistence type="predicted"/>
<evidence type="ECO:0000256" key="1">
    <source>
        <dbReference type="SAM" id="Phobius"/>
    </source>
</evidence>
<feature type="transmembrane region" description="Helical" evidence="1">
    <location>
        <begin position="12"/>
        <end position="40"/>
    </location>
</feature>
<name>A0A2G0N5T6_9GAMM</name>
<accession>A0A2G0N5T6</accession>
<gene>
    <name evidence="2" type="ORF">Xinn_03537</name>
</gene>
<protein>
    <recommendedName>
        <fullName evidence="4">Immunity protein</fullName>
    </recommendedName>
</protein>
<feature type="transmembrane region" description="Helical" evidence="1">
    <location>
        <begin position="55"/>
        <end position="73"/>
    </location>
</feature>
<dbReference type="RefSeq" id="WP_086953040.1">
    <property type="nucleotide sequence ID" value="NZ_CAWNQC010000271.1"/>
</dbReference>
<dbReference type="Proteomes" id="UP000224871">
    <property type="component" value="Unassembled WGS sequence"/>
</dbReference>
<keyword evidence="3" id="KW-1185">Reference proteome</keyword>
<organism evidence="2 3">
    <name type="scientific">Xenorhabdus innexi</name>
    <dbReference type="NCBI Taxonomy" id="290109"/>
    <lineage>
        <taxon>Bacteria</taxon>
        <taxon>Pseudomonadati</taxon>
        <taxon>Pseudomonadota</taxon>
        <taxon>Gammaproteobacteria</taxon>
        <taxon>Enterobacterales</taxon>
        <taxon>Morganellaceae</taxon>
        <taxon>Xenorhabdus</taxon>
    </lineage>
</organism>